<dbReference type="EMBL" id="CAXAMN010009746">
    <property type="protein sequence ID" value="CAK9029665.1"/>
    <property type="molecule type" value="Genomic_DNA"/>
</dbReference>
<feature type="compositionally biased region" description="Basic and acidic residues" evidence="2">
    <location>
        <begin position="413"/>
        <end position="422"/>
    </location>
</feature>
<feature type="compositionally biased region" description="Polar residues" evidence="2">
    <location>
        <begin position="395"/>
        <end position="408"/>
    </location>
</feature>
<feature type="compositionally biased region" description="Basic and acidic residues" evidence="2">
    <location>
        <begin position="513"/>
        <end position="531"/>
    </location>
</feature>
<dbReference type="InterPro" id="IPR018247">
    <property type="entry name" value="EF_Hand_1_Ca_BS"/>
</dbReference>
<gene>
    <name evidence="4" type="ORF">CCMP2556_LOCUS17573</name>
</gene>
<dbReference type="PROSITE" id="PS50222">
    <property type="entry name" value="EF_HAND_2"/>
    <property type="match status" value="2"/>
</dbReference>
<feature type="region of interest" description="Disordered" evidence="2">
    <location>
        <begin position="413"/>
        <end position="632"/>
    </location>
</feature>
<feature type="region of interest" description="Disordered" evidence="2">
    <location>
        <begin position="212"/>
        <end position="270"/>
    </location>
</feature>
<keyword evidence="5" id="KW-1185">Reference proteome</keyword>
<dbReference type="PROSITE" id="PS00018">
    <property type="entry name" value="EF_HAND_1"/>
    <property type="match status" value="2"/>
</dbReference>
<dbReference type="CDD" id="cd00051">
    <property type="entry name" value="EFh"/>
    <property type="match status" value="2"/>
</dbReference>
<feature type="domain" description="EF-hand" evidence="3">
    <location>
        <begin position="361"/>
        <end position="386"/>
    </location>
</feature>
<evidence type="ECO:0000256" key="1">
    <source>
        <dbReference type="ARBA" id="ARBA00022837"/>
    </source>
</evidence>
<name>A0ABP0KS34_9DINO</name>
<dbReference type="SUPFAM" id="SSF47473">
    <property type="entry name" value="EF-hand"/>
    <property type="match status" value="1"/>
</dbReference>
<dbReference type="SMART" id="SM00054">
    <property type="entry name" value="EFh"/>
    <property type="match status" value="3"/>
</dbReference>
<dbReference type="Gene3D" id="1.10.238.10">
    <property type="entry name" value="EF-hand"/>
    <property type="match status" value="2"/>
</dbReference>
<comment type="caution">
    <text evidence="4">The sequence shown here is derived from an EMBL/GenBank/DDBJ whole genome shotgun (WGS) entry which is preliminary data.</text>
</comment>
<feature type="domain" description="EF-hand" evidence="3">
    <location>
        <begin position="275"/>
        <end position="310"/>
    </location>
</feature>
<feature type="region of interest" description="Disordered" evidence="2">
    <location>
        <begin position="129"/>
        <end position="158"/>
    </location>
</feature>
<feature type="compositionally biased region" description="Basic and acidic residues" evidence="2">
    <location>
        <begin position="452"/>
        <end position="463"/>
    </location>
</feature>
<feature type="compositionally biased region" description="Basic residues" evidence="2">
    <location>
        <begin position="428"/>
        <end position="437"/>
    </location>
</feature>
<proteinExistence type="predicted"/>
<evidence type="ECO:0000313" key="5">
    <source>
        <dbReference type="Proteomes" id="UP001642484"/>
    </source>
</evidence>
<dbReference type="InterPro" id="IPR011992">
    <property type="entry name" value="EF-hand-dom_pair"/>
</dbReference>
<reference evidence="4 5" key="1">
    <citation type="submission" date="2024-02" db="EMBL/GenBank/DDBJ databases">
        <authorList>
            <person name="Chen Y."/>
            <person name="Shah S."/>
            <person name="Dougan E. K."/>
            <person name="Thang M."/>
            <person name="Chan C."/>
        </authorList>
    </citation>
    <scope>NUCLEOTIDE SEQUENCE [LARGE SCALE GENOMIC DNA]</scope>
</reference>
<feature type="region of interest" description="Disordered" evidence="2">
    <location>
        <begin position="1"/>
        <end position="30"/>
    </location>
</feature>
<evidence type="ECO:0000259" key="3">
    <source>
        <dbReference type="PROSITE" id="PS50222"/>
    </source>
</evidence>
<dbReference type="Proteomes" id="UP001642484">
    <property type="component" value="Unassembled WGS sequence"/>
</dbReference>
<organism evidence="4 5">
    <name type="scientific">Durusdinium trenchii</name>
    <dbReference type="NCBI Taxonomy" id="1381693"/>
    <lineage>
        <taxon>Eukaryota</taxon>
        <taxon>Sar</taxon>
        <taxon>Alveolata</taxon>
        <taxon>Dinophyceae</taxon>
        <taxon>Suessiales</taxon>
        <taxon>Symbiodiniaceae</taxon>
        <taxon>Durusdinium</taxon>
    </lineage>
</organism>
<keyword evidence="1" id="KW-0106">Calcium</keyword>
<accession>A0ABP0KS34</accession>
<dbReference type="InterPro" id="IPR002048">
    <property type="entry name" value="EF_hand_dom"/>
</dbReference>
<evidence type="ECO:0000256" key="2">
    <source>
        <dbReference type="SAM" id="MobiDB-lite"/>
    </source>
</evidence>
<feature type="compositionally biased region" description="Basic and acidic residues" evidence="2">
    <location>
        <begin position="237"/>
        <end position="270"/>
    </location>
</feature>
<dbReference type="Pfam" id="PF13202">
    <property type="entry name" value="EF-hand_5"/>
    <property type="match status" value="2"/>
</dbReference>
<protein>
    <recommendedName>
        <fullName evidence="3">EF-hand domain-containing protein</fullName>
    </recommendedName>
</protein>
<evidence type="ECO:0000313" key="4">
    <source>
        <dbReference type="EMBL" id="CAK9029665.1"/>
    </source>
</evidence>
<feature type="region of interest" description="Disordered" evidence="2">
    <location>
        <begin position="389"/>
        <end position="408"/>
    </location>
</feature>
<sequence length="632" mass="68049">MELLFGSGDDDVSDAPGAAPEAAPPPAAAGDFFGAAVTPVLVEAETPLQAQLKGHLKDFQDKVTAAGAAPPRKDLESEEELLTALFRSTEAVRMREARRAPGTWLQCLEASMDAAEILAPAWPRPGRVKVSLSPKHGSGAAAGNTARGPPSSPLPEEVEGVEEVILADEAPASAASSPTQELLVDERIHEPRAVAEAAVEGVELKELVEPEPAPGLQERQETPQTPGPQAPEAQEAPEPKELKELKEPPKESQEIFARHDDGDGYLSREELDRLKADTSLELDFDRLDADGDGLISQEELANAMDWDAIGPAVDEAPPEPGQLGPLQELYRAYAGSDGLLSRLELQQMKGENARLQELDLEKFDLDGDGIVTQEEFARALDWDAVDEVHPEAAPSQRSSTSAKLMSVINVQKQSREAFERARPAASRKEKRKAKRNLQVRTSRPRCGACRWMRHEEAGRRSEGLPEALGDPSPSIPLGTPNLTGERTQAEDDEPAMSAPRRSLEVPAASPVEPELKPRLSRHEEAGRRSEGLPEALGDPSPSIPLGTPNLTGERTQAEDDEPAMSAPRRSLEVPNPSPASPVEPELKPRLSRQSGAELAEYAAAELREAGVLQSDEESGAEEHDLGSDLETF</sequence>